<protein>
    <submittedName>
        <fullName evidence="5">MutS-like protein</fullName>
    </submittedName>
</protein>
<comment type="caution">
    <text evidence="5">The sequence shown here is derived from an EMBL/GenBank/DDBJ whole genome shotgun (WGS) entry which is preliminary data.</text>
</comment>
<keyword evidence="6" id="KW-1185">Reference proteome</keyword>
<dbReference type="GO" id="GO:0006298">
    <property type="term" value="P:mismatch repair"/>
    <property type="evidence" value="ECO:0007669"/>
    <property type="project" value="InterPro"/>
</dbReference>
<dbReference type="Pfam" id="PF05192">
    <property type="entry name" value="MutS_III"/>
    <property type="match status" value="1"/>
</dbReference>
<dbReference type="InterPro" id="IPR000432">
    <property type="entry name" value="DNA_mismatch_repair_MutS_C"/>
</dbReference>
<reference evidence="5 6" key="1">
    <citation type="submission" date="2019-03" db="EMBL/GenBank/DDBJ databases">
        <title>Genomic Encyclopedia of Archaeal and Bacterial Type Strains, Phase II (KMG-II): from individual species to whole genera.</title>
        <authorList>
            <person name="Goeker M."/>
        </authorList>
    </citation>
    <scope>NUCLEOTIDE SEQUENCE [LARGE SCALE GENOMIC DNA]</scope>
    <source>
        <strain evidence="5 6">DSM 28353</strain>
    </source>
</reference>
<evidence type="ECO:0000256" key="2">
    <source>
        <dbReference type="ARBA" id="ARBA00022840"/>
    </source>
</evidence>
<evidence type="ECO:0000313" key="6">
    <source>
        <dbReference type="Proteomes" id="UP000295292"/>
    </source>
</evidence>
<dbReference type="GO" id="GO:0140664">
    <property type="term" value="F:ATP-dependent DNA damage sensor activity"/>
    <property type="evidence" value="ECO:0007669"/>
    <property type="project" value="InterPro"/>
</dbReference>
<dbReference type="Gene3D" id="1.10.1420.10">
    <property type="match status" value="1"/>
</dbReference>
<dbReference type="GO" id="GO:0030983">
    <property type="term" value="F:mismatched DNA binding"/>
    <property type="evidence" value="ECO:0007669"/>
    <property type="project" value="InterPro"/>
</dbReference>
<dbReference type="InterPro" id="IPR027417">
    <property type="entry name" value="P-loop_NTPase"/>
</dbReference>
<accession>A0A4R6WHV3</accession>
<evidence type="ECO:0000313" key="5">
    <source>
        <dbReference type="EMBL" id="TDQ77921.1"/>
    </source>
</evidence>
<dbReference type="GO" id="GO:0005829">
    <property type="term" value="C:cytosol"/>
    <property type="evidence" value="ECO:0007669"/>
    <property type="project" value="TreeGrafter"/>
</dbReference>
<dbReference type="Proteomes" id="UP000295292">
    <property type="component" value="Unassembled WGS sequence"/>
</dbReference>
<dbReference type="InterPro" id="IPR036187">
    <property type="entry name" value="DNA_mismatch_repair_MutS_sf"/>
</dbReference>
<evidence type="ECO:0000256" key="3">
    <source>
        <dbReference type="ARBA" id="ARBA00023125"/>
    </source>
</evidence>
<proteinExistence type="predicted"/>
<dbReference type="PANTHER" id="PTHR11361:SF99">
    <property type="entry name" value="DNA MISMATCH REPAIR PROTEIN"/>
    <property type="match status" value="1"/>
</dbReference>
<keyword evidence="1" id="KW-0547">Nucleotide-binding</keyword>
<dbReference type="Gene3D" id="3.40.50.300">
    <property type="entry name" value="P-loop containing nucleotide triphosphate hydrolases"/>
    <property type="match status" value="1"/>
</dbReference>
<gene>
    <name evidence="5" type="ORF">CLV99_1892</name>
</gene>
<dbReference type="AlphaFoldDB" id="A0A4R6WHV3"/>
<sequence length="453" mass="51454">MYFTTDQQTLNDLSIFGKSGSNSIFSLFNQTETRGGADRLSDMFRYPLADHEAINERSIIIAYCADHRITLPFKKGLFDIIDQYLENTDERSRLSERESTVSGKLKELIATDPHVKRVEDGIMAVRQFFADLEHFVTDLFSVAAAEEQGRTFLMARSESFRSLLQDEDFANFRREKSGKSLPYRSIALYDSLLRFKKRDLIRTCLAVIYEFDAYISVAKVARQHNFCHPYAMPVAQGEVILEDVYHPYVKDAIRNSLRIDPQSNIIFLTGANMAGKSTLMKSLGIAMYLAHMGFPVPAKNMSFSVREGIYTSINLPDNLGQGMSHFYAEVLRIKKVSRELGQNKNLFIIIDELFRGTNVKDAYEATVALTSAFASKPNCMFMMSTHIMEAGDTLRGICSNINFVYLPTKMDGNQPVYTYRLEQGITADRHGMIIVRNEGILDILNKKNVKDKV</sequence>
<dbReference type="InterPro" id="IPR045076">
    <property type="entry name" value="MutS"/>
</dbReference>
<dbReference type="SMART" id="SM00534">
    <property type="entry name" value="MUTSac"/>
    <property type="match status" value="1"/>
</dbReference>
<dbReference type="EMBL" id="SNYV01000013">
    <property type="protein sequence ID" value="TDQ77921.1"/>
    <property type="molecule type" value="Genomic_DNA"/>
</dbReference>
<dbReference type="GO" id="GO:0005524">
    <property type="term" value="F:ATP binding"/>
    <property type="evidence" value="ECO:0007669"/>
    <property type="project" value="UniProtKB-KW"/>
</dbReference>
<evidence type="ECO:0000259" key="4">
    <source>
        <dbReference type="SMART" id="SM00534"/>
    </source>
</evidence>
<feature type="domain" description="DNA mismatch repair proteins mutS family" evidence="4">
    <location>
        <begin position="263"/>
        <end position="452"/>
    </location>
</feature>
<name>A0A4R6WHV3_9SPHI</name>
<keyword evidence="2" id="KW-0067">ATP-binding</keyword>
<organism evidence="5 6">
    <name type="scientific">Sphingobacterium yanglingense</name>
    <dbReference type="NCBI Taxonomy" id="1437280"/>
    <lineage>
        <taxon>Bacteria</taxon>
        <taxon>Pseudomonadati</taxon>
        <taxon>Bacteroidota</taxon>
        <taxon>Sphingobacteriia</taxon>
        <taxon>Sphingobacteriales</taxon>
        <taxon>Sphingobacteriaceae</taxon>
        <taxon>Sphingobacterium</taxon>
    </lineage>
</organism>
<dbReference type="RefSeq" id="WP_133584191.1">
    <property type="nucleotide sequence ID" value="NZ_SNYV01000013.1"/>
</dbReference>
<dbReference type="OrthoDB" id="1097361at2"/>
<dbReference type="PANTHER" id="PTHR11361">
    <property type="entry name" value="DNA MISMATCH REPAIR PROTEIN MUTS FAMILY MEMBER"/>
    <property type="match status" value="1"/>
</dbReference>
<dbReference type="Pfam" id="PF00488">
    <property type="entry name" value="MutS_V"/>
    <property type="match status" value="1"/>
</dbReference>
<dbReference type="SUPFAM" id="SSF48334">
    <property type="entry name" value="DNA repair protein MutS, domain III"/>
    <property type="match status" value="1"/>
</dbReference>
<evidence type="ECO:0000256" key="1">
    <source>
        <dbReference type="ARBA" id="ARBA00022741"/>
    </source>
</evidence>
<dbReference type="InterPro" id="IPR007696">
    <property type="entry name" value="DNA_mismatch_repair_MutS_core"/>
</dbReference>
<keyword evidence="3" id="KW-0238">DNA-binding</keyword>
<dbReference type="SUPFAM" id="SSF52540">
    <property type="entry name" value="P-loop containing nucleoside triphosphate hydrolases"/>
    <property type="match status" value="1"/>
</dbReference>